<evidence type="ECO:0000256" key="10">
    <source>
        <dbReference type="SAM" id="SignalP"/>
    </source>
</evidence>
<keyword evidence="5" id="KW-0812">Transmembrane</keyword>
<dbReference type="SUPFAM" id="SSF56954">
    <property type="entry name" value="Outer membrane efflux proteins (OEP)"/>
    <property type="match status" value="1"/>
</dbReference>
<dbReference type="GO" id="GO:1990281">
    <property type="term" value="C:efflux pump complex"/>
    <property type="evidence" value="ECO:0007669"/>
    <property type="project" value="TreeGrafter"/>
</dbReference>
<dbReference type="Proteomes" id="UP000051681">
    <property type="component" value="Unassembled WGS sequence"/>
</dbReference>
<dbReference type="EMBL" id="CYSF01000006">
    <property type="protein sequence ID" value="CUH83804.1"/>
    <property type="molecule type" value="Genomic_DNA"/>
</dbReference>
<dbReference type="STRING" id="340021.TM5383_01005"/>
<dbReference type="Gene3D" id="1.20.1600.10">
    <property type="entry name" value="Outer membrane efflux proteins (OEP)"/>
    <property type="match status" value="1"/>
</dbReference>
<keyword evidence="7" id="KW-0998">Cell outer membrane</keyword>
<keyword evidence="3" id="KW-0813">Transport</keyword>
<name>A0A0P1GNC7_9RHOB</name>
<evidence type="ECO:0000256" key="1">
    <source>
        <dbReference type="ARBA" id="ARBA00004442"/>
    </source>
</evidence>
<keyword evidence="12" id="KW-1185">Reference proteome</keyword>
<dbReference type="GO" id="GO:0015288">
    <property type="term" value="F:porin activity"/>
    <property type="evidence" value="ECO:0007669"/>
    <property type="project" value="TreeGrafter"/>
</dbReference>
<evidence type="ECO:0000256" key="9">
    <source>
        <dbReference type="SAM" id="MobiDB-lite"/>
    </source>
</evidence>
<feature type="chain" id="PRO_5006063608" evidence="10">
    <location>
        <begin position="18"/>
        <end position="450"/>
    </location>
</feature>
<dbReference type="PANTHER" id="PTHR30026">
    <property type="entry name" value="OUTER MEMBRANE PROTEIN TOLC"/>
    <property type="match status" value="1"/>
</dbReference>
<accession>A0A0P1GNC7</accession>
<reference evidence="11 12" key="1">
    <citation type="submission" date="2015-09" db="EMBL/GenBank/DDBJ databases">
        <authorList>
            <consortium name="Swine Surveillance"/>
        </authorList>
    </citation>
    <scope>NUCLEOTIDE SEQUENCE [LARGE SCALE GENOMIC DNA]</scope>
    <source>
        <strain evidence="11 12">CECT 8383</strain>
    </source>
</reference>
<comment type="subcellular location">
    <subcellularLocation>
        <location evidence="1">Cell outer membrane</location>
    </subcellularLocation>
</comment>
<evidence type="ECO:0000256" key="6">
    <source>
        <dbReference type="ARBA" id="ARBA00023136"/>
    </source>
</evidence>
<evidence type="ECO:0000256" key="5">
    <source>
        <dbReference type="ARBA" id="ARBA00022692"/>
    </source>
</evidence>
<dbReference type="GO" id="GO:0015562">
    <property type="term" value="F:efflux transmembrane transporter activity"/>
    <property type="evidence" value="ECO:0007669"/>
    <property type="project" value="InterPro"/>
</dbReference>
<dbReference type="OrthoDB" id="7790365at2"/>
<dbReference type="PANTHER" id="PTHR30026:SF20">
    <property type="entry name" value="OUTER MEMBRANE PROTEIN TOLC"/>
    <property type="match status" value="1"/>
</dbReference>
<dbReference type="RefSeq" id="WP_058317936.1">
    <property type="nucleotide sequence ID" value="NZ_CYSF01000006.1"/>
</dbReference>
<dbReference type="InterPro" id="IPR003423">
    <property type="entry name" value="OMP_efflux"/>
</dbReference>
<feature type="region of interest" description="Disordered" evidence="9">
    <location>
        <begin position="38"/>
        <end position="62"/>
    </location>
</feature>
<dbReference type="InterPro" id="IPR051906">
    <property type="entry name" value="TolC-like"/>
</dbReference>
<organism evidence="11 12">
    <name type="scientific">Thalassovita mediterranea</name>
    <dbReference type="NCBI Taxonomy" id="340021"/>
    <lineage>
        <taxon>Bacteria</taxon>
        <taxon>Pseudomonadati</taxon>
        <taxon>Pseudomonadota</taxon>
        <taxon>Alphaproteobacteria</taxon>
        <taxon>Rhodobacterales</taxon>
        <taxon>Roseobacteraceae</taxon>
        <taxon>Thalassovita</taxon>
    </lineage>
</organism>
<dbReference type="Pfam" id="PF02321">
    <property type="entry name" value="OEP"/>
    <property type="match status" value="1"/>
</dbReference>
<keyword evidence="8" id="KW-0175">Coiled coil</keyword>
<dbReference type="AlphaFoldDB" id="A0A0P1GNC7"/>
<comment type="similarity">
    <text evidence="2">Belongs to the outer membrane factor (OMF) (TC 1.B.17) family.</text>
</comment>
<evidence type="ECO:0000256" key="3">
    <source>
        <dbReference type="ARBA" id="ARBA00022448"/>
    </source>
</evidence>
<keyword evidence="6" id="KW-0472">Membrane</keyword>
<evidence type="ECO:0000256" key="7">
    <source>
        <dbReference type="ARBA" id="ARBA00023237"/>
    </source>
</evidence>
<evidence type="ECO:0000256" key="8">
    <source>
        <dbReference type="SAM" id="Coils"/>
    </source>
</evidence>
<evidence type="ECO:0000313" key="12">
    <source>
        <dbReference type="Proteomes" id="UP000051681"/>
    </source>
</evidence>
<sequence length="450" mass="47878">MAARKYLSLFCATTLLAGCMDGNMGGFNFTPPHLAEDGTAPASASAAGSAPQTRSAAGNIDVDTPADGSVVKTLVARRSVLPAGSPYDKIGRAALAAGSRSAESELRSAKLRAEAENKNWLPTVTPNISLTSLGETLASLVVDQVLYDNGKRKAERAYAAADVEVAAVSLSQDQNDRVFNALKLYLTGLRGDEKSATSTKAIKQMRHFKRIVDGRVSGGVSDKGDQRMVEGKLLDLSAERDLAQEEAAVARAELQAMLGGSAAKAKVTPLKTYAPSGLQSLSVLKAEAEAKRTVAQATAERAAQLPGLSASGTVNKNGTSAGLNAGTTLGLGFGTKARLDAIENSKETARENVVEAREAARRNQSRLEQRLISLQRQEAETAKLVRESRQTFSLFQSQFKAGQRSVLEVVNIYEQLTRREMERLDAKYDVILVQLELARDLGVLADGGEI</sequence>
<dbReference type="PROSITE" id="PS51257">
    <property type="entry name" value="PROKAR_LIPOPROTEIN"/>
    <property type="match status" value="1"/>
</dbReference>
<keyword evidence="4" id="KW-1134">Transmembrane beta strand</keyword>
<dbReference type="GO" id="GO:0009279">
    <property type="term" value="C:cell outer membrane"/>
    <property type="evidence" value="ECO:0007669"/>
    <property type="project" value="UniProtKB-SubCell"/>
</dbReference>
<proteinExistence type="inferred from homology"/>
<feature type="coiled-coil region" evidence="8">
    <location>
        <begin position="339"/>
        <end position="377"/>
    </location>
</feature>
<keyword evidence="10" id="KW-0732">Signal</keyword>
<evidence type="ECO:0000256" key="2">
    <source>
        <dbReference type="ARBA" id="ARBA00007613"/>
    </source>
</evidence>
<protein>
    <submittedName>
        <fullName evidence="11">Type I secretion outer membrane protein, TolC family</fullName>
    </submittedName>
</protein>
<evidence type="ECO:0000256" key="4">
    <source>
        <dbReference type="ARBA" id="ARBA00022452"/>
    </source>
</evidence>
<gene>
    <name evidence="11" type="ORF">TM5383_01005</name>
</gene>
<feature type="signal peptide" evidence="10">
    <location>
        <begin position="1"/>
        <end position="17"/>
    </location>
</feature>
<evidence type="ECO:0000313" key="11">
    <source>
        <dbReference type="EMBL" id="CUH83804.1"/>
    </source>
</evidence>
<feature type="compositionally biased region" description="Low complexity" evidence="9">
    <location>
        <begin position="40"/>
        <end position="51"/>
    </location>
</feature>